<dbReference type="PANTHER" id="PTHR19848">
    <property type="entry name" value="WD40 REPEAT PROTEIN"/>
    <property type="match status" value="1"/>
</dbReference>
<dbReference type="PRINTS" id="PR00320">
    <property type="entry name" value="GPROTEINBRPT"/>
</dbReference>
<dbReference type="InterPro" id="IPR055440">
    <property type="entry name" value="Beta-prop_WDR90_4th"/>
</dbReference>
<dbReference type="InterPro" id="IPR020472">
    <property type="entry name" value="WD40_PAC1"/>
</dbReference>
<organism evidence="6 7">
    <name type="scientific">Ktedonobacter racemifer DSM 44963</name>
    <dbReference type="NCBI Taxonomy" id="485913"/>
    <lineage>
        <taxon>Bacteria</taxon>
        <taxon>Bacillati</taxon>
        <taxon>Chloroflexota</taxon>
        <taxon>Ktedonobacteria</taxon>
        <taxon>Ktedonobacterales</taxon>
        <taxon>Ktedonobacteraceae</taxon>
        <taxon>Ktedonobacter</taxon>
    </lineage>
</organism>
<feature type="repeat" description="WD" evidence="3">
    <location>
        <begin position="844"/>
        <end position="885"/>
    </location>
</feature>
<dbReference type="PROSITE" id="PS50943">
    <property type="entry name" value="HTH_CROC1"/>
    <property type="match status" value="1"/>
</dbReference>
<dbReference type="SMART" id="SM00320">
    <property type="entry name" value="WD40"/>
    <property type="match status" value="14"/>
</dbReference>
<name>D6TBP7_KTERA</name>
<dbReference type="CDD" id="cd00200">
    <property type="entry name" value="WD40"/>
    <property type="match status" value="2"/>
</dbReference>
<dbReference type="Gene3D" id="3.40.50.300">
    <property type="entry name" value="P-loop containing nucleotide triphosphate hydrolases"/>
    <property type="match status" value="1"/>
</dbReference>
<dbReference type="Proteomes" id="UP000004508">
    <property type="component" value="Unassembled WGS sequence"/>
</dbReference>
<dbReference type="PROSITE" id="PS50082">
    <property type="entry name" value="WD_REPEATS_2"/>
    <property type="match status" value="12"/>
</dbReference>
<dbReference type="EMBL" id="ADVG01000001">
    <property type="protein sequence ID" value="EFH89829.1"/>
    <property type="molecule type" value="Genomic_DNA"/>
</dbReference>
<dbReference type="Gene3D" id="1.10.260.40">
    <property type="entry name" value="lambda repressor-like DNA-binding domains"/>
    <property type="match status" value="1"/>
</dbReference>
<feature type="repeat" description="WD" evidence="3">
    <location>
        <begin position="633"/>
        <end position="674"/>
    </location>
</feature>
<dbReference type="SUPFAM" id="SSF52540">
    <property type="entry name" value="P-loop containing nucleoside triphosphate hydrolases"/>
    <property type="match status" value="1"/>
</dbReference>
<dbReference type="STRING" id="485913.Krac_11406"/>
<dbReference type="InterPro" id="IPR036322">
    <property type="entry name" value="WD40_repeat_dom_sf"/>
</dbReference>
<dbReference type="InParanoid" id="D6TBP7"/>
<feature type="repeat" description="WD" evidence="3">
    <location>
        <begin position="760"/>
        <end position="801"/>
    </location>
</feature>
<reference evidence="6 7" key="1">
    <citation type="journal article" date="2011" name="Stand. Genomic Sci.">
        <title>Non-contiguous finished genome sequence and contextual data of the filamentous soil bacterium Ktedonobacter racemifer type strain (SOSP1-21).</title>
        <authorList>
            <person name="Chang Y.J."/>
            <person name="Land M."/>
            <person name="Hauser L."/>
            <person name="Chertkov O."/>
            <person name="Del Rio T.G."/>
            <person name="Nolan M."/>
            <person name="Copeland A."/>
            <person name="Tice H."/>
            <person name="Cheng J.F."/>
            <person name="Lucas S."/>
            <person name="Han C."/>
            <person name="Goodwin L."/>
            <person name="Pitluck S."/>
            <person name="Ivanova N."/>
            <person name="Ovchinikova G."/>
            <person name="Pati A."/>
            <person name="Chen A."/>
            <person name="Palaniappan K."/>
            <person name="Mavromatis K."/>
            <person name="Liolios K."/>
            <person name="Brettin T."/>
            <person name="Fiebig A."/>
            <person name="Rohde M."/>
            <person name="Abt B."/>
            <person name="Goker M."/>
            <person name="Detter J.C."/>
            <person name="Woyke T."/>
            <person name="Bristow J."/>
            <person name="Eisen J.A."/>
            <person name="Markowitz V."/>
            <person name="Hugenholtz P."/>
            <person name="Kyrpides N.C."/>
            <person name="Klenk H.P."/>
            <person name="Lapidus A."/>
        </authorList>
    </citation>
    <scope>NUCLEOTIDE SEQUENCE [LARGE SCALE GENOMIC DNA]</scope>
    <source>
        <strain evidence="7">DSM 44963</strain>
    </source>
</reference>
<feature type="repeat" description="WD" evidence="3">
    <location>
        <begin position="886"/>
        <end position="922"/>
    </location>
</feature>
<protein>
    <submittedName>
        <fullName evidence="6">Transcriptional regulator, XRE family</fullName>
    </submittedName>
</protein>
<feature type="repeat" description="WD" evidence="3">
    <location>
        <begin position="1022"/>
        <end position="1056"/>
    </location>
</feature>
<evidence type="ECO:0000313" key="7">
    <source>
        <dbReference type="Proteomes" id="UP000004508"/>
    </source>
</evidence>
<evidence type="ECO:0000256" key="3">
    <source>
        <dbReference type="PROSITE-ProRule" id="PRU00221"/>
    </source>
</evidence>
<feature type="domain" description="HTH cro/C1-type" evidence="5">
    <location>
        <begin position="17"/>
        <end position="52"/>
    </location>
</feature>
<dbReference type="Pfam" id="PF00931">
    <property type="entry name" value="NB-ARC"/>
    <property type="match status" value="1"/>
</dbReference>
<keyword evidence="7" id="KW-1185">Reference proteome</keyword>
<accession>D6TBP7</accession>
<feature type="repeat" description="WD" evidence="3">
    <location>
        <begin position="715"/>
        <end position="747"/>
    </location>
</feature>
<dbReference type="InterPro" id="IPR019775">
    <property type="entry name" value="WD40_repeat_CS"/>
</dbReference>
<dbReference type="Pfam" id="PF23342">
    <property type="entry name" value="WDR90_beta-prop_4th"/>
    <property type="match status" value="1"/>
</dbReference>
<dbReference type="InterPro" id="IPR010982">
    <property type="entry name" value="Lambda_DNA-bd_dom_sf"/>
</dbReference>
<dbReference type="InterPro" id="IPR002182">
    <property type="entry name" value="NB-ARC"/>
</dbReference>
<evidence type="ECO:0000256" key="1">
    <source>
        <dbReference type="ARBA" id="ARBA00022574"/>
    </source>
</evidence>
<dbReference type="PRINTS" id="PR00364">
    <property type="entry name" value="DISEASERSIST"/>
</dbReference>
<sequence length="1248" mass="136853">MSQFSHRERDYVFGQRMLALRTGIGLTQEGLAARLGITRKAIGRWEAGETYPITAHLQVLLAFAHQQRAFPAGQEEEAIRAFWRAAHQKVLLDETWLRELLRQPATSGSEGAVQRPLSADLSNASAPGSGPRVDWGEALDVPSFYGREEELALLARWIGEDRCRVVSVLGMGGIGKSALAISVMHQVARQFEVVIWRSLRDSPTCATLVESCFQVLDPQAQSAVPDALEERLRLLMEQLRARRVLLVLDNAETLLEEGTGTGRIRAGALGYAQLLRLMGETRHQSCLLLTSREKPADLGPLEGKRSPVRALRLAGLDDLAGAQVLTEKEVVGSPQDLVRLVKVYQGNPLALKIVAQTIVELFGGEIVPFLRQGEAVFGGVRALLDEQYARLSALEQTVLGWLAILREPVSLEELLCVLVAPLAPLQLLEAVDGLRRRSLIERGQRAGSFTLQSVVLEYVTDRLVTEAKQEIEHGRLRLLREHGLSQAQAKEYVRQTQERLLLTPLLDLLKSVYRGRAEVEERLRELLSTVRAWDEQAQGYGPANLVALLRLLRGDLRRLDLSHLALRGVHLQGVEMQDATLAGSHLQESVFRETFDAITAVATSKSGQYWAAASGRGEVRVWREAGQTLHLVWSAHADSVWTLAFSPDERQLASASWDGTIKLWDIESRALLWVGWHTSAIVCLAFSPDGDLLASGGHDASIRVWDPKLGTLLQDVSHPGAVWALAWSTDGRRLASSGSDGHIQLWKRQPTGLAHDRQALAGHNNWVRGLAFSPDGSVLASASWDGTVKLWALTSGRCVQTLKGHTQRVHCLAWSPDGATLASGSFDHTIRLWDVQRGRSRVVLSGHSAAVYSLTFTSDSRHLLSGSDDGTLRLWEVERGESLRVLQGYAASLYDLDWSPDATQLVSGGTDTHVTVWEVASGMPRGVLRGHSRTVYGVAWSPYGRLLASCGWDHAIRLWDPTTGTCVQILRDLDHPDTVFSGVAWSPDGERLASGTLLQGVLVWDGTARSPHWLSQQFPPWIRRVAWSPDGTRLVGGGGDGHVYVWDAFDGTLLQQLSGHQGAVMSVAWSPDGSRLASGGGSRGQEDGELLVWDAHNGEYVRILTGHPGGVSALTWSPNGQMLISGGRDGKVRWWEVHSGECVHVQEGHQGAVHALKVSPDGGRLASSGDDGAIVLWDLERGKPLRTLRRDRPYERLDITGIRGLSDAQKASLRTLGAFEKASIGESTCVLFSMKEGWRRKSSCRDAS</sequence>
<dbReference type="GO" id="GO:0003677">
    <property type="term" value="F:DNA binding"/>
    <property type="evidence" value="ECO:0007669"/>
    <property type="project" value="InterPro"/>
</dbReference>
<comment type="caution">
    <text evidence="6">The sequence shown here is derived from an EMBL/GenBank/DDBJ whole genome shotgun (WGS) entry which is preliminary data.</text>
</comment>
<feature type="repeat" description="WD" evidence="3">
    <location>
        <begin position="1146"/>
        <end position="1187"/>
    </location>
</feature>
<dbReference type="Pfam" id="PF00400">
    <property type="entry name" value="WD40"/>
    <property type="match status" value="9"/>
</dbReference>
<dbReference type="eggNOG" id="COG2319">
    <property type="taxonomic scope" value="Bacteria"/>
</dbReference>
<keyword evidence="2" id="KW-0677">Repeat</keyword>
<dbReference type="InterPro" id="IPR011043">
    <property type="entry name" value="Gal_Oxase/kelch_b-propeller"/>
</dbReference>
<dbReference type="SUPFAM" id="SSF50965">
    <property type="entry name" value="Galactose oxidase, central domain"/>
    <property type="match status" value="1"/>
</dbReference>
<dbReference type="PANTHER" id="PTHR19848:SF8">
    <property type="entry name" value="F-BOX AND WD REPEAT DOMAIN CONTAINING 7"/>
    <property type="match status" value="1"/>
</dbReference>
<feature type="repeat" description="WD" evidence="3">
    <location>
        <begin position="1104"/>
        <end position="1145"/>
    </location>
</feature>
<feature type="region of interest" description="Disordered" evidence="4">
    <location>
        <begin position="108"/>
        <end position="129"/>
    </location>
</feature>
<dbReference type="SUPFAM" id="SSF50978">
    <property type="entry name" value="WD40 repeat-like"/>
    <property type="match status" value="2"/>
</dbReference>
<dbReference type="InterPro" id="IPR015943">
    <property type="entry name" value="WD40/YVTN_repeat-like_dom_sf"/>
</dbReference>
<feature type="repeat" description="WD" evidence="3">
    <location>
        <begin position="674"/>
        <end position="715"/>
    </location>
</feature>
<feature type="repeat" description="WD" evidence="3">
    <location>
        <begin position="802"/>
        <end position="843"/>
    </location>
</feature>
<gene>
    <name evidence="6" type="ORF">Krac_11406</name>
</gene>
<evidence type="ECO:0000256" key="2">
    <source>
        <dbReference type="ARBA" id="ARBA00022737"/>
    </source>
</evidence>
<dbReference type="Gene3D" id="2.130.10.10">
    <property type="entry name" value="YVTN repeat-like/Quinoprotein amine dehydrogenase"/>
    <property type="match status" value="4"/>
</dbReference>
<feature type="repeat" description="WD" evidence="3">
    <location>
        <begin position="1057"/>
        <end position="1103"/>
    </location>
</feature>
<dbReference type="SMART" id="SM00530">
    <property type="entry name" value="HTH_XRE"/>
    <property type="match status" value="1"/>
</dbReference>
<dbReference type="InterPro" id="IPR027417">
    <property type="entry name" value="P-loop_NTPase"/>
</dbReference>
<dbReference type="PROSITE" id="PS50294">
    <property type="entry name" value="WD_REPEATS_REGION"/>
    <property type="match status" value="11"/>
</dbReference>
<evidence type="ECO:0000259" key="5">
    <source>
        <dbReference type="PROSITE" id="PS50943"/>
    </source>
</evidence>
<dbReference type="PROSITE" id="PS00678">
    <property type="entry name" value="WD_REPEATS_1"/>
    <property type="match status" value="5"/>
</dbReference>
<proteinExistence type="predicted"/>
<dbReference type="Pfam" id="PF01381">
    <property type="entry name" value="HTH_3"/>
    <property type="match status" value="1"/>
</dbReference>
<feature type="repeat" description="WD" evidence="3">
    <location>
        <begin position="928"/>
        <end position="969"/>
    </location>
</feature>
<dbReference type="GO" id="GO:0043531">
    <property type="term" value="F:ADP binding"/>
    <property type="evidence" value="ECO:0007669"/>
    <property type="project" value="InterPro"/>
</dbReference>
<keyword evidence="1 3" id="KW-0853">WD repeat</keyword>
<dbReference type="SUPFAM" id="SSF47413">
    <property type="entry name" value="lambda repressor-like DNA-binding domains"/>
    <property type="match status" value="1"/>
</dbReference>
<dbReference type="AlphaFoldDB" id="D6TBP7"/>
<dbReference type="OrthoDB" id="136407at2"/>
<dbReference type="InterPro" id="IPR001680">
    <property type="entry name" value="WD40_rpt"/>
</dbReference>
<dbReference type="RefSeq" id="WP_007906714.1">
    <property type="nucleotide sequence ID" value="NZ_ADVG01000001.1"/>
</dbReference>
<evidence type="ECO:0000313" key="6">
    <source>
        <dbReference type="EMBL" id="EFH89829.1"/>
    </source>
</evidence>
<evidence type="ECO:0000256" key="4">
    <source>
        <dbReference type="SAM" id="MobiDB-lite"/>
    </source>
</evidence>
<dbReference type="InterPro" id="IPR001387">
    <property type="entry name" value="Cro/C1-type_HTH"/>
</dbReference>
<dbReference type="CDD" id="cd00093">
    <property type="entry name" value="HTH_XRE"/>
    <property type="match status" value="1"/>
</dbReference>